<name>A0A4R2CUF9_SHIGR</name>
<dbReference type="Pfam" id="PF12680">
    <property type="entry name" value="SnoaL_2"/>
    <property type="match status" value="1"/>
</dbReference>
<dbReference type="SUPFAM" id="SSF54427">
    <property type="entry name" value="NTF2-like"/>
    <property type="match status" value="1"/>
</dbReference>
<keyword evidence="3" id="KW-1185">Reference proteome</keyword>
<reference evidence="2 3" key="1">
    <citation type="submission" date="2019-03" db="EMBL/GenBank/DDBJ databases">
        <title>Genomic Encyclopedia of Type Strains, Phase IV (KMG-IV): sequencing the most valuable type-strain genomes for metagenomic binning, comparative biology and taxonomic classification.</title>
        <authorList>
            <person name="Goeker M."/>
        </authorList>
    </citation>
    <scope>NUCLEOTIDE SEQUENCE [LARGE SCALE GENOMIC DNA]</scope>
    <source>
        <strain evidence="2 3">DSM 18401</strain>
    </source>
</reference>
<evidence type="ECO:0000259" key="1">
    <source>
        <dbReference type="Pfam" id="PF12680"/>
    </source>
</evidence>
<organism evidence="2 3">
    <name type="scientific">Shinella granuli</name>
    <dbReference type="NCBI Taxonomy" id="323621"/>
    <lineage>
        <taxon>Bacteria</taxon>
        <taxon>Pseudomonadati</taxon>
        <taxon>Pseudomonadota</taxon>
        <taxon>Alphaproteobacteria</taxon>
        <taxon>Hyphomicrobiales</taxon>
        <taxon>Rhizobiaceae</taxon>
        <taxon>Shinella</taxon>
    </lineage>
</organism>
<dbReference type="EMBL" id="SLVX01000008">
    <property type="protein sequence ID" value="TCN45057.1"/>
    <property type="molecule type" value="Genomic_DNA"/>
</dbReference>
<comment type="caution">
    <text evidence="2">The sequence shown here is derived from an EMBL/GenBank/DDBJ whole genome shotgun (WGS) entry which is preliminary data.</text>
</comment>
<dbReference type="InterPro" id="IPR032710">
    <property type="entry name" value="NTF2-like_dom_sf"/>
</dbReference>
<dbReference type="Gene3D" id="3.10.450.50">
    <property type="match status" value="1"/>
</dbReference>
<accession>A0A4R2CUF9</accession>
<sequence length="111" mass="12110">MKMSIDLPQPAADYFAADKGRSAEDVAACFTEGAIVRDEGNTYAGREAIRHWKESSSTKYTYTVEPFAIAAEDGRTVVTSHLAGDFPGSPVDLRYVFVFEGNKIAELEIAV</sequence>
<gene>
    <name evidence="2" type="ORF">EV665_108197</name>
</gene>
<dbReference type="Proteomes" id="UP000295351">
    <property type="component" value="Unassembled WGS sequence"/>
</dbReference>
<evidence type="ECO:0000313" key="2">
    <source>
        <dbReference type="EMBL" id="TCN45057.1"/>
    </source>
</evidence>
<dbReference type="AlphaFoldDB" id="A0A4R2CUF9"/>
<feature type="domain" description="SnoaL-like" evidence="1">
    <location>
        <begin position="13"/>
        <end position="100"/>
    </location>
</feature>
<evidence type="ECO:0000313" key="3">
    <source>
        <dbReference type="Proteomes" id="UP000295351"/>
    </source>
</evidence>
<dbReference type="InterPro" id="IPR037401">
    <property type="entry name" value="SnoaL-like"/>
</dbReference>
<proteinExistence type="predicted"/>
<protein>
    <submittedName>
        <fullName evidence="2">SnoaL-like protein</fullName>
    </submittedName>
</protein>